<gene>
    <name evidence="3" type="ORF">NCTC11190_01145</name>
</gene>
<evidence type="ECO:0000256" key="1">
    <source>
        <dbReference type="SAM" id="Coils"/>
    </source>
</evidence>
<feature type="coiled-coil region" evidence="1">
    <location>
        <begin position="59"/>
        <end position="190"/>
    </location>
</feature>
<reference evidence="3 4" key="1">
    <citation type="submission" date="2018-06" db="EMBL/GenBank/DDBJ databases">
        <authorList>
            <consortium name="Pathogen Informatics"/>
            <person name="Doyle S."/>
        </authorList>
    </citation>
    <scope>NUCLEOTIDE SEQUENCE [LARGE SCALE GENOMIC DNA]</scope>
    <source>
        <strain evidence="3 4">NCTC11190</strain>
    </source>
</reference>
<dbReference type="STRING" id="880526.GCA_000427365_00302"/>
<dbReference type="Proteomes" id="UP000255233">
    <property type="component" value="Unassembled WGS sequence"/>
</dbReference>
<keyword evidence="4" id="KW-1185">Reference proteome</keyword>
<name>A0A379MQK7_9BACT</name>
<proteinExistence type="predicted"/>
<accession>A0A379MQK7</accession>
<evidence type="ECO:0000313" key="3">
    <source>
        <dbReference type="EMBL" id="SUE33931.1"/>
    </source>
</evidence>
<dbReference type="PANTHER" id="PTHR39082">
    <property type="entry name" value="PHOSPHOLIPASE C-BETA-2-RELATED"/>
    <property type="match status" value="1"/>
</dbReference>
<keyword evidence="1" id="KW-0175">Coiled coil</keyword>
<dbReference type="InterPro" id="IPR052376">
    <property type="entry name" value="Oxidative_Scav/Glycosyltrans"/>
</dbReference>
<dbReference type="AlphaFoldDB" id="A0A379MQK7"/>
<dbReference type="RefSeq" id="WP_027290199.1">
    <property type="nucleotide sequence ID" value="NZ_CALVFX010000008.1"/>
</dbReference>
<feature type="domain" description="C4-type zinc ribbon" evidence="2">
    <location>
        <begin position="212"/>
        <end position="244"/>
    </location>
</feature>
<sequence length="257" mass="29364">MATTTKSTVEDLSTEEKISVLYGLQQIDSKMDSINHIKGELPYEVQDLEDIIGGLETRISGYGAQADELAKEVKAKKEEIEQAKTLIKKYEAQQDDVRNNREFDSLSKEIEYQKLEIELAEKRIKEFNAEIKNKKKQIEDTKELLEDRKVDLEAKRAELAGIEADTAKELEDLQAQAENARAKIDERLLSAYDRIRRNVRNGLAVVTVKRDACGGCFNRIPPQRQLDIRMSKKIIVCEYCGRILVSDLLDRDGTENE</sequence>
<protein>
    <submittedName>
        <fullName evidence="3">Chromosome segregation protein SMC</fullName>
    </submittedName>
</protein>
<dbReference type="Gene3D" id="1.10.287.1490">
    <property type="match status" value="1"/>
</dbReference>
<dbReference type="OrthoDB" id="9795058at2"/>
<evidence type="ECO:0000313" key="4">
    <source>
        <dbReference type="Proteomes" id="UP000255233"/>
    </source>
</evidence>
<dbReference type="PANTHER" id="PTHR39082:SF1">
    <property type="entry name" value="SCAVENGER RECEPTOR CLASS A MEMBER 3"/>
    <property type="match status" value="1"/>
</dbReference>
<organism evidence="3 4">
    <name type="scientific">Rikenella microfusus</name>
    <dbReference type="NCBI Taxonomy" id="28139"/>
    <lineage>
        <taxon>Bacteria</taxon>
        <taxon>Pseudomonadati</taxon>
        <taxon>Bacteroidota</taxon>
        <taxon>Bacteroidia</taxon>
        <taxon>Bacteroidales</taxon>
        <taxon>Rikenellaceae</taxon>
        <taxon>Rikenella</taxon>
    </lineage>
</organism>
<dbReference type="EMBL" id="UGVL01000001">
    <property type="protein sequence ID" value="SUE33931.1"/>
    <property type="molecule type" value="Genomic_DNA"/>
</dbReference>
<dbReference type="Pfam" id="PF02591">
    <property type="entry name" value="Zn_ribbon_9"/>
    <property type="match status" value="1"/>
</dbReference>
<dbReference type="InterPro" id="IPR003743">
    <property type="entry name" value="Zf-RING_7"/>
</dbReference>
<evidence type="ECO:0000259" key="2">
    <source>
        <dbReference type="Pfam" id="PF02591"/>
    </source>
</evidence>